<sequence>MRVTLESVIKLLHDEDYALVIEHQEQVYPFEGRGIRPLYEVYRHQKALLNQSLVADKVSGKAHAMLCVAGGAKAVYADLMSADATEIYQSNGIHYEYGQSVPHILNRDRSDLCPIEQLASDLTPDCVESLCIRSESFFEKIAQNQKGK</sequence>
<dbReference type="Proteomes" id="UP000234384">
    <property type="component" value="Unassembled WGS sequence"/>
</dbReference>
<proteinExistence type="predicted"/>
<dbReference type="InterPro" id="IPR037081">
    <property type="entry name" value="Hyp_TM1506"/>
</dbReference>
<dbReference type="SUPFAM" id="SSF53927">
    <property type="entry name" value="Cytidine deaminase-like"/>
    <property type="match status" value="1"/>
</dbReference>
<dbReference type="EMBL" id="PKHE01000007">
    <property type="protein sequence ID" value="PKY89526.1"/>
    <property type="molecule type" value="Genomic_DNA"/>
</dbReference>
<comment type="caution">
    <text evidence="1">The sequence shown here is derived from an EMBL/GenBank/DDBJ whole genome shotgun (WGS) entry which is preliminary data.</text>
</comment>
<dbReference type="OrthoDB" id="9815422at2"/>
<protein>
    <recommendedName>
        <fullName evidence="3">DUF1893 domain-containing protein</fullName>
    </recommendedName>
</protein>
<dbReference type="InterPro" id="IPR015067">
    <property type="entry name" value="DUF1893_TM1506-like"/>
</dbReference>
<name>A0A2I1K1I3_9LACT</name>
<dbReference type="Pfam" id="PF08973">
    <property type="entry name" value="TM1506"/>
    <property type="match status" value="1"/>
</dbReference>
<dbReference type="Gene3D" id="3.40.140.30">
    <property type="entry name" value="Hypothetical protein TM1506"/>
    <property type="match status" value="1"/>
</dbReference>
<accession>A0A2I1K1I3</accession>
<evidence type="ECO:0000313" key="2">
    <source>
        <dbReference type="Proteomes" id="UP000234384"/>
    </source>
</evidence>
<evidence type="ECO:0008006" key="3">
    <source>
        <dbReference type="Google" id="ProtNLM"/>
    </source>
</evidence>
<gene>
    <name evidence="1" type="ORF">CYJ57_03955</name>
</gene>
<reference evidence="1 2" key="1">
    <citation type="submission" date="2017-12" db="EMBL/GenBank/DDBJ databases">
        <title>Phylogenetic diversity of female urinary microbiome.</title>
        <authorList>
            <person name="Thomas-White K."/>
            <person name="Wolfe A.J."/>
        </authorList>
    </citation>
    <scope>NUCLEOTIDE SEQUENCE [LARGE SCALE GENOMIC DNA]</scope>
    <source>
        <strain evidence="1 2">UMB0898</strain>
    </source>
</reference>
<dbReference type="InterPro" id="IPR016193">
    <property type="entry name" value="Cytidine_deaminase-like"/>
</dbReference>
<evidence type="ECO:0000313" key="1">
    <source>
        <dbReference type="EMBL" id="PKY89526.1"/>
    </source>
</evidence>
<dbReference type="GO" id="GO:0003824">
    <property type="term" value="F:catalytic activity"/>
    <property type="evidence" value="ECO:0007669"/>
    <property type="project" value="InterPro"/>
</dbReference>
<organism evidence="1 2">
    <name type="scientific">Falseniella ignava</name>
    <dbReference type="NCBI Taxonomy" id="137730"/>
    <lineage>
        <taxon>Bacteria</taxon>
        <taxon>Bacillati</taxon>
        <taxon>Bacillota</taxon>
        <taxon>Bacilli</taxon>
        <taxon>Lactobacillales</taxon>
        <taxon>Aerococcaceae</taxon>
        <taxon>Falseniella</taxon>
    </lineage>
</organism>
<dbReference type="AlphaFoldDB" id="A0A2I1K1I3"/>